<evidence type="ECO:0000256" key="2">
    <source>
        <dbReference type="ARBA" id="ARBA00011057"/>
    </source>
</evidence>
<dbReference type="EMBL" id="JBGFUD010000345">
    <property type="protein sequence ID" value="MFH4974325.1"/>
    <property type="molecule type" value="Genomic_DNA"/>
</dbReference>
<dbReference type="InterPro" id="IPR026299">
    <property type="entry name" value="MRP-S31"/>
</dbReference>
<protein>
    <recommendedName>
        <fullName evidence="7">Small ribosomal subunit protein mS31</fullName>
    </recommendedName>
    <alternativeName>
        <fullName evidence="8">28S ribosomal protein S31, mitochondrial</fullName>
    </alternativeName>
</protein>
<comment type="subcellular location">
    <subcellularLocation>
        <location evidence="1">Mitochondrion</location>
    </subcellularLocation>
</comment>
<evidence type="ECO:0000256" key="5">
    <source>
        <dbReference type="ARBA" id="ARBA00023128"/>
    </source>
</evidence>
<dbReference type="GO" id="GO:1990904">
    <property type="term" value="C:ribonucleoprotein complex"/>
    <property type="evidence" value="ECO:0007669"/>
    <property type="project" value="UniProtKB-KW"/>
</dbReference>
<dbReference type="GO" id="GO:0005739">
    <property type="term" value="C:mitochondrion"/>
    <property type="evidence" value="ECO:0007669"/>
    <property type="project" value="UniProtKB-SubCell"/>
</dbReference>
<keyword evidence="11" id="KW-1185">Reference proteome</keyword>
<organism evidence="10 11">
    <name type="scientific">Gnathostoma spinigerum</name>
    <dbReference type="NCBI Taxonomy" id="75299"/>
    <lineage>
        <taxon>Eukaryota</taxon>
        <taxon>Metazoa</taxon>
        <taxon>Ecdysozoa</taxon>
        <taxon>Nematoda</taxon>
        <taxon>Chromadorea</taxon>
        <taxon>Rhabditida</taxon>
        <taxon>Spirurina</taxon>
        <taxon>Gnathostomatomorpha</taxon>
        <taxon>Gnathostomatoidea</taxon>
        <taxon>Gnathostomatidae</taxon>
        <taxon>Gnathostoma</taxon>
    </lineage>
</organism>
<keyword evidence="3" id="KW-0809">Transit peptide</keyword>
<dbReference type="Proteomes" id="UP001608902">
    <property type="component" value="Unassembled WGS sequence"/>
</dbReference>
<proteinExistence type="inferred from homology"/>
<dbReference type="AlphaFoldDB" id="A0ABD6EDD8"/>
<dbReference type="Pfam" id="PF15433">
    <property type="entry name" value="MRP-S31"/>
    <property type="match status" value="1"/>
</dbReference>
<evidence type="ECO:0000256" key="7">
    <source>
        <dbReference type="ARBA" id="ARBA00035133"/>
    </source>
</evidence>
<evidence type="ECO:0000256" key="1">
    <source>
        <dbReference type="ARBA" id="ARBA00004173"/>
    </source>
</evidence>
<evidence type="ECO:0000313" key="11">
    <source>
        <dbReference type="Proteomes" id="UP001608902"/>
    </source>
</evidence>
<evidence type="ECO:0000256" key="4">
    <source>
        <dbReference type="ARBA" id="ARBA00022980"/>
    </source>
</evidence>
<evidence type="ECO:0000256" key="9">
    <source>
        <dbReference type="SAM" id="Coils"/>
    </source>
</evidence>
<evidence type="ECO:0000256" key="3">
    <source>
        <dbReference type="ARBA" id="ARBA00022946"/>
    </source>
</evidence>
<evidence type="ECO:0000313" key="10">
    <source>
        <dbReference type="EMBL" id="MFH4974325.1"/>
    </source>
</evidence>
<keyword evidence="9" id="KW-0175">Coiled coil</keyword>
<keyword evidence="4" id="KW-0689">Ribosomal protein</keyword>
<feature type="coiled-coil region" evidence="9">
    <location>
        <begin position="84"/>
        <end position="119"/>
    </location>
</feature>
<dbReference type="PANTHER" id="PTHR13231">
    <property type="entry name" value="MITOCHONDRIAL RIBOSOMAL PROTEIN S31"/>
    <property type="match status" value="1"/>
</dbReference>
<dbReference type="PANTHER" id="PTHR13231:SF3">
    <property type="entry name" value="SMALL RIBOSOMAL SUBUNIT PROTEIN MS31"/>
    <property type="match status" value="1"/>
</dbReference>
<keyword evidence="5" id="KW-0496">Mitochondrion</keyword>
<reference evidence="10 11" key="1">
    <citation type="submission" date="2024-08" db="EMBL/GenBank/DDBJ databases">
        <title>Gnathostoma spinigerum genome.</title>
        <authorList>
            <person name="Gonzalez-Bertolin B."/>
            <person name="Monzon S."/>
            <person name="Zaballos A."/>
            <person name="Jimenez P."/>
            <person name="Dekumyoy P."/>
            <person name="Varona S."/>
            <person name="Cuesta I."/>
            <person name="Sumanam S."/>
            <person name="Adisakwattana P."/>
            <person name="Gasser R.B."/>
            <person name="Hernandez-Gonzalez A."/>
            <person name="Young N.D."/>
            <person name="Perteguer M.J."/>
        </authorList>
    </citation>
    <scope>NUCLEOTIDE SEQUENCE [LARGE SCALE GENOMIC DNA]</scope>
    <source>
        <strain evidence="10">AL3</strain>
        <tissue evidence="10">Liver</tissue>
    </source>
</reference>
<evidence type="ECO:0000256" key="6">
    <source>
        <dbReference type="ARBA" id="ARBA00023274"/>
    </source>
</evidence>
<name>A0ABD6EDD8_9BILA</name>
<comment type="caution">
    <text evidence="10">The sequence shown here is derived from an EMBL/GenBank/DDBJ whole genome shotgun (WGS) entry which is preliminary data.</text>
</comment>
<dbReference type="GO" id="GO:0005840">
    <property type="term" value="C:ribosome"/>
    <property type="evidence" value="ECO:0007669"/>
    <property type="project" value="UniProtKB-KW"/>
</dbReference>
<evidence type="ECO:0000256" key="8">
    <source>
        <dbReference type="ARBA" id="ARBA00035363"/>
    </source>
</evidence>
<gene>
    <name evidence="10" type="ORF">AB6A40_001034</name>
</gene>
<accession>A0ABD6EDD8</accession>
<comment type="similarity">
    <text evidence="2">Belongs to the mitochondrion-specific ribosomal protein mS31 family.</text>
</comment>
<keyword evidence="6" id="KW-0687">Ribonucleoprotein</keyword>
<sequence length="432" mass="49887">MLKHILHRWVLLETTNHSLNASASQICQRLSRFKSSSSSGDSDETSSLQVGKFVKSDVFDPKPKDPQITHHKMKPKDVMDDELLDAVTNVAKELHKSNNEMQKKTKEDLIARLTKHEEESFETATQSLRSEMLSDSSIAKLLSDVAADKPQPMSRAAEIRHARRGLVLLRSEIFYQAKQSGYSASEAQKIAERAVALAEKRVIEKHKEKVKKQQDELDAEKKSLYEANEKEQKFYDYAFKMASKMLYGGDRDSKGGRTTQPELTVVEVDPKMENIFVRSNERLGIFDPEEIKSFEERHLNYWKEWDSAAARLSNESFGPKNGFEEMIEWTNKGKMWPYPIDNEYLMGEESEVGFHEHIFLERTLSQYDLPRTGPIAHFMELVCVGLSKNPYMTAKRKREHLEWFVKFFDEKMTAEIQKLHDQEQKAAEIAEA</sequence>
<feature type="coiled-coil region" evidence="9">
    <location>
        <begin position="196"/>
        <end position="230"/>
    </location>
</feature>